<feature type="region of interest" description="Disordered" evidence="1">
    <location>
        <begin position="1"/>
        <end position="73"/>
    </location>
</feature>
<reference evidence="2" key="1">
    <citation type="submission" date="2020-02" db="EMBL/GenBank/DDBJ databases">
        <authorList>
            <person name="Palmer J.M."/>
        </authorList>
    </citation>
    <scope>NUCLEOTIDE SEQUENCE</scope>
    <source>
        <strain evidence="2">EPUS1.4</strain>
        <tissue evidence="2">Thallus</tissue>
    </source>
</reference>
<evidence type="ECO:0000256" key="1">
    <source>
        <dbReference type="SAM" id="MobiDB-lite"/>
    </source>
</evidence>
<dbReference type="Proteomes" id="UP000606974">
    <property type="component" value="Unassembled WGS sequence"/>
</dbReference>
<feature type="compositionally biased region" description="Basic residues" evidence="1">
    <location>
        <begin position="46"/>
        <end position="56"/>
    </location>
</feature>
<evidence type="ECO:0000313" key="2">
    <source>
        <dbReference type="EMBL" id="KAF7511720.1"/>
    </source>
</evidence>
<proteinExistence type="predicted"/>
<comment type="caution">
    <text evidence="2">The sequence shown here is derived from an EMBL/GenBank/DDBJ whole genome shotgun (WGS) entry which is preliminary data.</text>
</comment>
<dbReference type="EMBL" id="JAACFV010000017">
    <property type="protein sequence ID" value="KAF7511720.1"/>
    <property type="molecule type" value="Genomic_DNA"/>
</dbReference>
<sequence>MNLGVYGQKDAKETALPAKAGTAKGGASRPKCPHCKRQGHNEANCWKKHPEKRPKKANSGETKKQKSGDDEEVTLVAAHESLLYNDKKKDPPNGSWTLGQLATSAVTGLYLQKWSPVLSPYAGGRQAKFRHPEKAQ</sequence>
<protein>
    <submittedName>
        <fullName evidence="2">Uncharacterized protein</fullName>
    </submittedName>
</protein>
<dbReference type="AlphaFoldDB" id="A0A8H7E7X1"/>
<dbReference type="OrthoDB" id="4155698at2759"/>
<name>A0A8H7E7X1_9EURO</name>
<keyword evidence="3" id="KW-1185">Reference proteome</keyword>
<accession>A0A8H7E7X1</accession>
<organism evidence="2 3">
    <name type="scientific">Endocarpon pusillum</name>
    <dbReference type="NCBI Taxonomy" id="364733"/>
    <lineage>
        <taxon>Eukaryota</taxon>
        <taxon>Fungi</taxon>
        <taxon>Dikarya</taxon>
        <taxon>Ascomycota</taxon>
        <taxon>Pezizomycotina</taxon>
        <taxon>Eurotiomycetes</taxon>
        <taxon>Chaetothyriomycetidae</taxon>
        <taxon>Verrucariales</taxon>
        <taxon>Verrucariaceae</taxon>
        <taxon>Endocarpon</taxon>
    </lineage>
</organism>
<gene>
    <name evidence="2" type="ORF">GJ744_003451</name>
</gene>
<evidence type="ECO:0000313" key="3">
    <source>
        <dbReference type="Proteomes" id="UP000606974"/>
    </source>
</evidence>